<reference evidence="4" key="1">
    <citation type="journal article" date="2019" name="Int. J. Syst. Evol. Microbiol.">
        <title>The Global Catalogue of Microorganisms (GCM) 10K type strain sequencing project: providing services to taxonomists for standard genome sequencing and annotation.</title>
        <authorList>
            <consortium name="The Broad Institute Genomics Platform"/>
            <consortium name="The Broad Institute Genome Sequencing Center for Infectious Disease"/>
            <person name="Wu L."/>
            <person name="Ma J."/>
        </authorList>
    </citation>
    <scope>NUCLEOTIDE SEQUENCE [LARGE SCALE GENOMIC DNA]</scope>
    <source>
        <strain evidence="4">JCM 17304</strain>
    </source>
</reference>
<evidence type="ECO:0000259" key="2">
    <source>
        <dbReference type="Pfam" id="PF13439"/>
    </source>
</evidence>
<name>A0ABP7WYD9_9GAMM</name>
<protein>
    <submittedName>
        <fullName evidence="3">Glycosyltransferase family 4 protein</fullName>
    </submittedName>
</protein>
<dbReference type="Proteomes" id="UP001500392">
    <property type="component" value="Unassembled WGS sequence"/>
</dbReference>
<organism evidence="3 4">
    <name type="scientific">Zhongshania borealis</name>
    <dbReference type="NCBI Taxonomy" id="889488"/>
    <lineage>
        <taxon>Bacteria</taxon>
        <taxon>Pseudomonadati</taxon>
        <taxon>Pseudomonadota</taxon>
        <taxon>Gammaproteobacteria</taxon>
        <taxon>Cellvibrionales</taxon>
        <taxon>Spongiibacteraceae</taxon>
        <taxon>Zhongshania</taxon>
    </lineage>
</organism>
<gene>
    <name evidence="3" type="ORF">GCM10022414_26450</name>
</gene>
<dbReference type="InterPro" id="IPR028098">
    <property type="entry name" value="Glyco_trans_4-like_N"/>
</dbReference>
<dbReference type="SUPFAM" id="SSF53756">
    <property type="entry name" value="UDP-Glycosyltransferase/glycogen phosphorylase"/>
    <property type="match status" value="1"/>
</dbReference>
<evidence type="ECO:0000313" key="4">
    <source>
        <dbReference type="Proteomes" id="UP001500392"/>
    </source>
</evidence>
<dbReference type="PANTHER" id="PTHR45947:SF3">
    <property type="entry name" value="SULFOQUINOVOSYL TRANSFERASE SQD2"/>
    <property type="match status" value="1"/>
</dbReference>
<evidence type="ECO:0000259" key="1">
    <source>
        <dbReference type="Pfam" id="PF00534"/>
    </source>
</evidence>
<dbReference type="Gene3D" id="3.40.50.2000">
    <property type="entry name" value="Glycogen Phosphorylase B"/>
    <property type="match status" value="2"/>
</dbReference>
<dbReference type="Pfam" id="PF00534">
    <property type="entry name" value="Glycos_transf_1"/>
    <property type="match status" value="1"/>
</dbReference>
<feature type="domain" description="Glycosyltransferase subfamily 4-like N-terminal" evidence="2">
    <location>
        <begin position="18"/>
        <end position="171"/>
    </location>
</feature>
<proteinExistence type="predicted"/>
<dbReference type="RefSeq" id="WP_344936775.1">
    <property type="nucleotide sequence ID" value="NZ_BAABDM010000005.1"/>
</dbReference>
<keyword evidence="4" id="KW-1185">Reference proteome</keyword>
<evidence type="ECO:0000313" key="3">
    <source>
        <dbReference type="EMBL" id="GAA4099851.1"/>
    </source>
</evidence>
<dbReference type="InterPro" id="IPR050194">
    <property type="entry name" value="Glycosyltransferase_grp1"/>
</dbReference>
<comment type="caution">
    <text evidence="3">The sequence shown here is derived from an EMBL/GenBank/DDBJ whole genome shotgun (WGS) entry which is preliminary data.</text>
</comment>
<sequence length="379" mass="41171">MPSHNIIISTQNYPPAAGGIQNYMHELASALHQLGHTVRVICDAPSADGQTEFDKNLAFPVERLGGPKVLRRYRKARLLQSQLAEVEHGILICDSWKSLELVNTDKLPHICCICIAHGMEFPAQLQPKKQQRITKTLSRAELLLANSEFTAQRATPYAPDLSRVHVLHPGVTQPIKPSANDLAAAKDWCGQNTPTLITVGRLEARKGQDKIIAALPKLLEEHPKLSYLIVGSGPIQDELTASAMALGVRDNVKFCGRVSDGERSALLQTADLFVMPCRAVGDSVEGFGIVYIEAAMLGLPSLAGHAGGAGDAVIDGHTGTLCDGESDKEIYLSIKKMLSNSEELKAMGRRAQHRAETELQWQQVATKLLNYATKKPLGV</sequence>
<feature type="domain" description="Glycosyl transferase family 1" evidence="1">
    <location>
        <begin position="192"/>
        <end position="353"/>
    </location>
</feature>
<dbReference type="Pfam" id="PF13439">
    <property type="entry name" value="Glyco_transf_4"/>
    <property type="match status" value="1"/>
</dbReference>
<dbReference type="PANTHER" id="PTHR45947">
    <property type="entry name" value="SULFOQUINOVOSYL TRANSFERASE SQD2"/>
    <property type="match status" value="1"/>
</dbReference>
<dbReference type="CDD" id="cd03801">
    <property type="entry name" value="GT4_PimA-like"/>
    <property type="match status" value="1"/>
</dbReference>
<dbReference type="EMBL" id="BAABDM010000005">
    <property type="protein sequence ID" value="GAA4099851.1"/>
    <property type="molecule type" value="Genomic_DNA"/>
</dbReference>
<dbReference type="InterPro" id="IPR001296">
    <property type="entry name" value="Glyco_trans_1"/>
</dbReference>
<accession>A0ABP7WYD9</accession>